<dbReference type="Pfam" id="PF00248">
    <property type="entry name" value="Aldo_ket_red"/>
    <property type="match status" value="1"/>
</dbReference>
<evidence type="ECO:0000313" key="3">
    <source>
        <dbReference type="Proteomes" id="UP000326287"/>
    </source>
</evidence>
<dbReference type="PANTHER" id="PTHR43364:SF1">
    <property type="entry name" value="OXIDOREDUCTASE YDHF"/>
    <property type="match status" value="1"/>
</dbReference>
<dbReference type="RefSeq" id="WP_153240373.1">
    <property type="nucleotide sequence ID" value="NZ_CP036422.1"/>
</dbReference>
<evidence type="ECO:0000259" key="1">
    <source>
        <dbReference type="Pfam" id="PF00248"/>
    </source>
</evidence>
<organism evidence="2 3">
    <name type="scientific">Halioglobus maricola</name>
    <dbReference type="NCBI Taxonomy" id="2601894"/>
    <lineage>
        <taxon>Bacteria</taxon>
        <taxon>Pseudomonadati</taxon>
        <taxon>Pseudomonadota</taxon>
        <taxon>Gammaproteobacteria</taxon>
        <taxon>Cellvibrionales</taxon>
        <taxon>Halieaceae</taxon>
        <taxon>Halioglobus</taxon>
    </lineage>
</organism>
<accession>A0A5P9NQR4</accession>
<dbReference type="Proteomes" id="UP000326287">
    <property type="component" value="Chromosome"/>
</dbReference>
<dbReference type="KEGG" id="halc:EY643_17055"/>
<dbReference type="OrthoDB" id="9768793at2"/>
<protein>
    <recommendedName>
        <fullName evidence="1">NADP-dependent oxidoreductase domain-containing protein</fullName>
    </recommendedName>
</protein>
<dbReference type="SUPFAM" id="SSF51430">
    <property type="entry name" value="NAD(P)-linked oxidoreductase"/>
    <property type="match status" value="1"/>
</dbReference>
<dbReference type="AlphaFoldDB" id="A0A5P9NQR4"/>
<sequence>MTHSPSRLIYGCMRLPTHDLAACRQILQACLDVGINHFDQADIYGGGQCEKAFGDTWKHMGVQRHEIVLTSKCGIVLNGQPHPASPKRYDFSRAHIVTSVENSLRRLDTDYLDQLLLHRPDFLMDPHEVAEAFSQLQQSGKVRNFGVSNFTRSQVDLLNGALQETVIAHQSEFSLLNLKSLEDGTLDQCMAQGIQYQAWSPLAGSFGEATDSQRARLQQELVIQAEKYQLESWLVALAWVLKHPARIHPLLGTTRPERILSSISALEIDYHREDWYALLEASRGVEVA</sequence>
<dbReference type="Gene3D" id="3.20.20.100">
    <property type="entry name" value="NADP-dependent oxidoreductase domain"/>
    <property type="match status" value="1"/>
</dbReference>
<dbReference type="InterPro" id="IPR023210">
    <property type="entry name" value="NADP_OxRdtase_dom"/>
</dbReference>
<dbReference type="CDD" id="cd19092">
    <property type="entry name" value="AKR_BsYcsN_EcYdhF-like"/>
    <property type="match status" value="1"/>
</dbReference>
<dbReference type="InterPro" id="IPR036812">
    <property type="entry name" value="NAD(P)_OxRdtase_dom_sf"/>
</dbReference>
<feature type="domain" description="NADP-dependent oxidoreductase" evidence="1">
    <location>
        <begin position="7"/>
        <end position="278"/>
    </location>
</feature>
<dbReference type="GO" id="GO:0005829">
    <property type="term" value="C:cytosol"/>
    <property type="evidence" value="ECO:0007669"/>
    <property type="project" value="TreeGrafter"/>
</dbReference>
<proteinExistence type="predicted"/>
<reference evidence="2 3" key="1">
    <citation type="submission" date="2019-02" db="EMBL/GenBank/DDBJ databases">
        <authorList>
            <person name="Li S.-H."/>
        </authorList>
    </citation>
    <scope>NUCLEOTIDE SEQUENCE [LARGE SCALE GENOMIC DNA]</scope>
    <source>
        <strain evidence="2 3">IMCC14385</strain>
    </source>
</reference>
<dbReference type="EMBL" id="CP036422">
    <property type="protein sequence ID" value="QFU77228.1"/>
    <property type="molecule type" value="Genomic_DNA"/>
</dbReference>
<evidence type="ECO:0000313" key="2">
    <source>
        <dbReference type="EMBL" id="QFU77228.1"/>
    </source>
</evidence>
<name>A0A5P9NQR4_9GAMM</name>
<gene>
    <name evidence="2" type="ORF">EY643_17055</name>
</gene>
<dbReference type="InterPro" id="IPR050523">
    <property type="entry name" value="AKR_Detox_Biosynth"/>
</dbReference>
<keyword evidence="3" id="KW-1185">Reference proteome</keyword>
<dbReference type="PANTHER" id="PTHR43364">
    <property type="entry name" value="NADH-SPECIFIC METHYLGLYOXAL REDUCTASE-RELATED"/>
    <property type="match status" value="1"/>
</dbReference>